<keyword evidence="3 6" id="KW-1133">Transmembrane helix</keyword>
<evidence type="ECO:0000256" key="2">
    <source>
        <dbReference type="ARBA" id="ARBA00022692"/>
    </source>
</evidence>
<protein>
    <submittedName>
        <fullName evidence="8">G4924 protein</fullName>
    </submittedName>
</protein>
<dbReference type="InterPro" id="IPR050186">
    <property type="entry name" value="TPT_transporter"/>
</dbReference>
<feature type="transmembrane region" description="Helical" evidence="6">
    <location>
        <begin position="88"/>
        <end position="112"/>
    </location>
</feature>
<reference evidence="8 9" key="1">
    <citation type="submission" date="2024-06" db="EMBL/GenBank/DDBJ databases">
        <authorList>
            <person name="Kraege A."/>
            <person name="Thomma B."/>
        </authorList>
    </citation>
    <scope>NUCLEOTIDE SEQUENCE [LARGE SCALE GENOMIC DNA]</scope>
</reference>
<dbReference type="SUPFAM" id="SSF103481">
    <property type="entry name" value="Multidrug resistance efflux transporter EmrE"/>
    <property type="match status" value="1"/>
</dbReference>
<sequence>MLVATCEWMGNLLGVSPQAVSSTLVIVLIGLGALVGVYFLKQLSTKQHGQGKPSKVMLVTFLVVAYSLCSSMLLILNKVAVTYIPAPSFILFCQLASCALYVKLSAVAGVVDAEPLEWEKSKKFALIVFGFIGTLFSNVTSLRYVPVDTIICFRASCPIVIAVIEFLYLGRELPSFRSWASLLGVFAGVTAYTWQDVNFTVVGYVWIIIWYTFAVFEMVYVKKVVDTVKMTTWSRTYYQNTLAILPMLAITAFSGEVQTLMNLKWTTGGIAALVASCVGGLGMSYFSFALRAVISATSFSVIGNVCKVLTILVNLLMWDKHSNALGTVALLGCLGAGSAYQQAPMRSAHKIEKADKDPREEDPLVAKAESRV</sequence>
<name>A0ABP1FU41_9CHLO</name>
<feature type="transmembrane region" description="Helical" evidence="6">
    <location>
        <begin position="124"/>
        <end position="145"/>
    </location>
</feature>
<feature type="transmembrane region" description="Helical" evidence="6">
    <location>
        <begin position="56"/>
        <end position="76"/>
    </location>
</feature>
<organism evidence="8 9">
    <name type="scientific">Coccomyxa viridis</name>
    <dbReference type="NCBI Taxonomy" id="1274662"/>
    <lineage>
        <taxon>Eukaryota</taxon>
        <taxon>Viridiplantae</taxon>
        <taxon>Chlorophyta</taxon>
        <taxon>core chlorophytes</taxon>
        <taxon>Trebouxiophyceae</taxon>
        <taxon>Trebouxiophyceae incertae sedis</taxon>
        <taxon>Coccomyxaceae</taxon>
        <taxon>Coccomyxa</taxon>
    </lineage>
</organism>
<comment type="caution">
    <text evidence="8">The sequence shown here is derived from an EMBL/GenBank/DDBJ whole genome shotgun (WGS) entry which is preliminary data.</text>
</comment>
<feature type="compositionally biased region" description="Basic and acidic residues" evidence="5">
    <location>
        <begin position="349"/>
        <end position="372"/>
    </location>
</feature>
<feature type="transmembrane region" description="Helical" evidence="6">
    <location>
        <begin position="201"/>
        <end position="221"/>
    </location>
</feature>
<comment type="subcellular location">
    <subcellularLocation>
        <location evidence="1">Membrane</location>
        <topology evidence="1">Multi-pass membrane protein</topology>
    </subcellularLocation>
</comment>
<dbReference type="EMBL" id="CAXHTA020000007">
    <property type="protein sequence ID" value="CAL5222546.1"/>
    <property type="molecule type" value="Genomic_DNA"/>
</dbReference>
<keyword evidence="2 6" id="KW-0812">Transmembrane</keyword>
<dbReference type="PANTHER" id="PTHR11132">
    <property type="entry name" value="SOLUTE CARRIER FAMILY 35"/>
    <property type="match status" value="1"/>
</dbReference>
<evidence type="ECO:0000313" key="8">
    <source>
        <dbReference type="EMBL" id="CAL5222546.1"/>
    </source>
</evidence>
<keyword evidence="4 6" id="KW-0472">Membrane</keyword>
<feature type="transmembrane region" description="Helical" evidence="6">
    <location>
        <begin position="151"/>
        <end position="169"/>
    </location>
</feature>
<evidence type="ECO:0000256" key="3">
    <source>
        <dbReference type="ARBA" id="ARBA00022989"/>
    </source>
</evidence>
<feature type="transmembrane region" description="Helical" evidence="6">
    <location>
        <begin position="293"/>
        <end position="318"/>
    </location>
</feature>
<accession>A0ABP1FU41</accession>
<evidence type="ECO:0000256" key="5">
    <source>
        <dbReference type="SAM" id="MobiDB-lite"/>
    </source>
</evidence>
<evidence type="ECO:0000256" key="4">
    <source>
        <dbReference type="ARBA" id="ARBA00023136"/>
    </source>
</evidence>
<gene>
    <name evidence="8" type="primary">g4924</name>
    <name evidence="8" type="ORF">VP750_LOCUS4205</name>
</gene>
<feature type="transmembrane region" description="Helical" evidence="6">
    <location>
        <begin position="20"/>
        <end position="40"/>
    </location>
</feature>
<feature type="transmembrane region" description="Helical" evidence="6">
    <location>
        <begin position="176"/>
        <end position="195"/>
    </location>
</feature>
<evidence type="ECO:0000313" key="9">
    <source>
        <dbReference type="Proteomes" id="UP001497392"/>
    </source>
</evidence>
<feature type="transmembrane region" description="Helical" evidence="6">
    <location>
        <begin position="324"/>
        <end position="340"/>
    </location>
</feature>
<dbReference type="Pfam" id="PF03151">
    <property type="entry name" value="TPT"/>
    <property type="match status" value="1"/>
</dbReference>
<dbReference type="InterPro" id="IPR037185">
    <property type="entry name" value="EmrE-like"/>
</dbReference>
<keyword evidence="9" id="KW-1185">Reference proteome</keyword>
<evidence type="ECO:0000256" key="1">
    <source>
        <dbReference type="ARBA" id="ARBA00004141"/>
    </source>
</evidence>
<feature type="transmembrane region" description="Helical" evidence="6">
    <location>
        <begin position="267"/>
        <end position="286"/>
    </location>
</feature>
<proteinExistence type="predicted"/>
<dbReference type="InterPro" id="IPR004853">
    <property type="entry name" value="Sugar_P_trans_dom"/>
</dbReference>
<evidence type="ECO:0000256" key="6">
    <source>
        <dbReference type="SAM" id="Phobius"/>
    </source>
</evidence>
<feature type="domain" description="Sugar phosphate transporter" evidence="7">
    <location>
        <begin position="60"/>
        <end position="331"/>
    </location>
</feature>
<feature type="region of interest" description="Disordered" evidence="5">
    <location>
        <begin position="347"/>
        <end position="372"/>
    </location>
</feature>
<feature type="transmembrane region" description="Helical" evidence="6">
    <location>
        <begin position="242"/>
        <end position="261"/>
    </location>
</feature>
<evidence type="ECO:0000259" key="7">
    <source>
        <dbReference type="Pfam" id="PF03151"/>
    </source>
</evidence>
<dbReference type="Proteomes" id="UP001497392">
    <property type="component" value="Unassembled WGS sequence"/>
</dbReference>